<sequence length="293" mass="32776">MKRFRPLLALLALDVSGAALAQEDPSAPTSTSGFLRSGTTLRFCLDQQNPIWRFEQDLALAVARSLGRKAEFYVHRQPLPDLDTAPQPLDRLELLRLFAHHCDIYPGLVGSTTPAFDYPADEQMYATRPYLRASYLFVSRDPKVKTLADLPRTAPLSMERNGLPAYLMYATRRGQFTDRPVNTAARLVQDLVKGQARAGIVFAPQLYGRQKDLAKVGLSATPVTTLPNMTWYVIYGLRRDRPSLRTQLDSALARLIQRGEVQKLLVKHGLNRPGITVAGVSDRRPTSESMNDR</sequence>
<evidence type="ECO:0000259" key="2">
    <source>
        <dbReference type="SMART" id="SM00062"/>
    </source>
</evidence>
<evidence type="ECO:0000313" key="3">
    <source>
        <dbReference type="EMBL" id="GAA5533736.1"/>
    </source>
</evidence>
<keyword evidence="1" id="KW-0732">Signal</keyword>
<feature type="signal peptide" evidence="1">
    <location>
        <begin position="1"/>
        <end position="21"/>
    </location>
</feature>
<dbReference type="InterPro" id="IPR001638">
    <property type="entry name" value="Solute-binding_3/MltF_N"/>
</dbReference>
<dbReference type="RefSeq" id="WP_345454385.1">
    <property type="nucleotide sequence ID" value="NZ_BAABRV010000004.1"/>
</dbReference>
<feature type="domain" description="Solute-binding protein family 3/N-terminal" evidence="2">
    <location>
        <begin position="40"/>
        <end position="272"/>
    </location>
</feature>
<comment type="caution">
    <text evidence="3">The sequence shown here is derived from an EMBL/GenBank/DDBJ whole genome shotgun (WGS) entry which is preliminary data.</text>
</comment>
<evidence type="ECO:0000256" key="1">
    <source>
        <dbReference type="SAM" id="SignalP"/>
    </source>
</evidence>
<protein>
    <recommendedName>
        <fullName evidence="2">Solute-binding protein family 3/N-terminal domain-containing protein</fullName>
    </recommendedName>
</protein>
<name>A0ABP9XFN9_9DEIO</name>
<dbReference type="Gene3D" id="3.40.190.10">
    <property type="entry name" value="Periplasmic binding protein-like II"/>
    <property type="match status" value="2"/>
</dbReference>
<organism evidence="3 4">
    <name type="scientific">Deinococcus aluminii</name>
    <dbReference type="NCBI Taxonomy" id="1656885"/>
    <lineage>
        <taxon>Bacteria</taxon>
        <taxon>Thermotogati</taxon>
        <taxon>Deinococcota</taxon>
        <taxon>Deinococci</taxon>
        <taxon>Deinococcales</taxon>
        <taxon>Deinococcaceae</taxon>
        <taxon>Deinococcus</taxon>
    </lineage>
</organism>
<reference evidence="3 4" key="1">
    <citation type="submission" date="2024-02" db="EMBL/GenBank/DDBJ databases">
        <title>Deinococcus aluminii NBRC 112889.</title>
        <authorList>
            <person name="Ichikawa N."/>
            <person name="Katano-Makiyama Y."/>
            <person name="Hidaka K."/>
        </authorList>
    </citation>
    <scope>NUCLEOTIDE SEQUENCE [LARGE SCALE GENOMIC DNA]</scope>
    <source>
        <strain evidence="3 4">NBRC 112889</strain>
    </source>
</reference>
<dbReference type="EMBL" id="BAABRV010000004">
    <property type="protein sequence ID" value="GAA5533736.1"/>
    <property type="molecule type" value="Genomic_DNA"/>
</dbReference>
<evidence type="ECO:0000313" key="4">
    <source>
        <dbReference type="Proteomes" id="UP001404956"/>
    </source>
</evidence>
<keyword evidence="4" id="KW-1185">Reference proteome</keyword>
<accession>A0ABP9XFN9</accession>
<dbReference type="SMART" id="SM00062">
    <property type="entry name" value="PBPb"/>
    <property type="match status" value="1"/>
</dbReference>
<proteinExistence type="predicted"/>
<dbReference type="Proteomes" id="UP001404956">
    <property type="component" value="Unassembled WGS sequence"/>
</dbReference>
<feature type="chain" id="PRO_5047049020" description="Solute-binding protein family 3/N-terminal domain-containing protein" evidence="1">
    <location>
        <begin position="22"/>
        <end position="293"/>
    </location>
</feature>
<dbReference type="SUPFAM" id="SSF53850">
    <property type="entry name" value="Periplasmic binding protein-like II"/>
    <property type="match status" value="1"/>
</dbReference>
<gene>
    <name evidence="3" type="ORF">Dalu01_02144</name>
</gene>